<dbReference type="EMBL" id="LR590463">
    <property type="protein sequence ID" value="VTP63899.1"/>
    <property type="molecule type" value="Genomic_DNA"/>
</dbReference>
<gene>
    <name evidence="2" type="ORF">NCTC12971_03409</name>
</gene>
<dbReference type="Proteomes" id="UP000307968">
    <property type="component" value="Chromosome"/>
</dbReference>
<evidence type="ECO:0000313" key="2">
    <source>
        <dbReference type="EMBL" id="VTP63899.1"/>
    </source>
</evidence>
<evidence type="ECO:0000313" key="3">
    <source>
        <dbReference type="Proteomes" id="UP000307968"/>
    </source>
</evidence>
<feature type="region of interest" description="Disordered" evidence="1">
    <location>
        <begin position="1"/>
        <end position="21"/>
    </location>
</feature>
<organism evidence="2 3">
    <name type="scientific">Serratia rubidaea</name>
    <name type="common">Serratia marinorubra</name>
    <dbReference type="NCBI Taxonomy" id="61652"/>
    <lineage>
        <taxon>Bacteria</taxon>
        <taxon>Pseudomonadati</taxon>
        <taxon>Pseudomonadota</taxon>
        <taxon>Gammaproteobacteria</taxon>
        <taxon>Enterobacterales</taxon>
        <taxon>Yersiniaceae</taxon>
        <taxon>Serratia</taxon>
    </lineage>
</organism>
<protein>
    <submittedName>
        <fullName evidence="2">Uncharacterized protein</fullName>
    </submittedName>
</protein>
<dbReference type="SUPFAM" id="SSF50692">
    <property type="entry name" value="ADC-like"/>
    <property type="match status" value="1"/>
</dbReference>
<dbReference type="AlphaFoldDB" id="A0A4U9HNG5"/>
<accession>A0A4U9HNG5</accession>
<evidence type="ECO:0000256" key="1">
    <source>
        <dbReference type="SAM" id="MobiDB-lite"/>
    </source>
</evidence>
<dbReference type="InterPro" id="IPR009010">
    <property type="entry name" value="Asp_de-COase-like_dom_sf"/>
</dbReference>
<name>A0A4U9HNG5_SERRU</name>
<proteinExistence type="predicted"/>
<sequence length="84" mass="9488">MDSLIPPVVDALSGQPESKHAPVRVDRWPVCWQAEIFLRDAAPPPPGVYWSRVTQRQATHFIMAGQQPVTEWAAWLQQHFGLEG</sequence>
<reference evidence="2 3" key="1">
    <citation type="submission" date="2019-05" db="EMBL/GenBank/DDBJ databases">
        <authorList>
            <consortium name="Pathogen Informatics"/>
        </authorList>
    </citation>
    <scope>NUCLEOTIDE SEQUENCE [LARGE SCALE GENOMIC DNA]</scope>
    <source>
        <strain evidence="2 3">NCTC12971</strain>
    </source>
</reference>